<accession>A0A7J9H4K7</accession>
<dbReference type="Proteomes" id="UP000593560">
    <property type="component" value="Unassembled WGS sequence"/>
</dbReference>
<gene>
    <name evidence="2" type="ORF">Gohar_004330</name>
</gene>
<keyword evidence="3" id="KW-1185">Reference proteome</keyword>
<dbReference type="PANTHER" id="PTHR31286">
    <property type="entry name" value="GLYCINE-RICH CELL WALL STRUCTURAL PROTEIN 1.8-LIKE"/>
    <property type="match status" value="1"/>
</dbReference>
<evidence type="ECO:0000313" key="2">
    <source>
        <dbReference type="EMBL" id="MBA0804763.1"/>
    </source>
</evidence>
<dbReference type="EMBL" id="JABFAD010000008">
    <property type="protein sequence ID" value="MBA0804763.1"/>
    <property type="molecule type" value="Genomic_DNA"/>
</dbReference>
<dbReference type="InterPro" id="IPR025558">
    <property type="entry name" value="DUF4283"/>
</dbReference>
<proteinExistence type="predicted"/>
<evidence type="ECO:0000259" key="1">
    <source>
        <dbReference type="Pfam" id="PF14111"/>
    </source>
</evidence>
<dbReference type="PANTHER" id="PTHR31286:SF153">
    <property type="entry name" value="DUF4283 DOMAIN PROTEIN"/>
    <property type="match status" value="1"/>
</dbReference>
<name>A0A7J9H4K7_9ROSI</name>
<feature type="non-terminal residue" evidence="2">
    <location>
        <position position="208"/>
    </location>
</feature>
<feature type="domain" description="DUF4283" evidence="1">
    <location>
        <begin position="87"/>
        <end position="168"/>
    </location>
</feature>
<sequence length="208" mass="23508">GHFGLRRGDAATQACNIATSASSVITLKSRVATSREILLQNLVLAFVFDVEISVSWTIMEDDLANLCLLDDDEENAFHENAQIVDPDLEFSLVGTCLTDSVAHFLSLRNTLANLRHPVGGICITDLGEKHYMFKFFHVIAMNRVLEGLPLFFNNHLLLLHKLDKNEDPLTLSLHSAIFWIQVHDLPLGFMSKTMARHFGDFHWMFGWL</sequence>
<dbReference type="AlphaFoldDB" id="A0A7J9H4K7"/>
<evidence type="ECO:0000313" key="3">
    <source>
        <dbReference type="Proteomes" id="UP000593560"/>
    </source>
</evidence>
<organism evidence="2 3">
    <name type="scientific">Gossypium harknessii</name>
    <dbReference type="NCBI Taxonomy" id="34285"/>
    <lineage>
        <taxon>Eukaryota</taxon>
        <taxon>Viridiplantae</taxon>
        <taxon>Streptophyta</taxon>
        <taxon>Embryophyta</taxon>
        <taxon>Tracheophyta</taxon>
        <taxon>Spermatophyta</taxon>
        <taxon>Magnoliopsida</taxon>
        <taxon>eudicotyledons</taxon>
        <taxon>Gunneridae</taxon>
        <taxon>Pentapetalae</taxon>
        <taxon>rosids</taxon>
        <taxon>malvids</taxon>
        <taxon>Malvales</taxon>
        <taxon>Malvaceae</taxon>
        <taxon>Malvoideae</taxon>
        <taxon>Gossypium</taxon>
    </lineage>
</organism>
<dbReference type="Pfam" id="PF14111">
    <property type="entry name" value="DUF4283"/>
    <property type="match status" value="1"/>
</dbReference>
<dbReference type="InterPro" id="IPR040256">
    <property type="entry name" value="At4g02000-like"/>
</dbReference>
<comment type="caution">
    <text evidence="2">The sequence shown here is derived from an EMBL/GenBank/DDBJ whole genome shotgun (WGS) entry which is preliminary data.</text>
</comment>
<protein>
    <recommendedName>
        <fullName evidence="1">DUF4283 domain-containing protein</fullName>
    </recommendedName>
</protein>
<reference evidence="2 3" key="1">
    <citation type="journal article" date="2019" name="Genome Biol. Evol.">
        <title>Insights into the evolution of the New World diploid cottons (Gossypium, subgenus Houzingenia) based on genome sequencing.</title>
        <authorList>
            <person name="Grover C.E."/>
            <person name="Arick M.A. 2nd"/>
            <person name="Thrash A."/>
            <person name="Conover J.L."/>
            <person name="Sanders W.S."/>
            <person name="Peterson D.G."/>
            <person name="Frelichowski J.E."/>
            <person name="Scheffler J.A."/>
            <person name="Scheffler B.E."/>
            <person name="Wendel J.F."/>
        </authorList>
    </citation>
    <scope>NUCLEOTIDE SEQUENCE [LARGE SCALE GENOMIC DNA]</scope>
    <source>
        <strain evidence="2">0</strain>
        <tissue evidence="2">Leaf</tissue>
    </source>
</reference>